<evidence type="ECO:0000256" key="1">
    <source>
        <dbReference type="SAM" id="Phobius"/>
    </source>
</evidence>
<evidence type="ECO:0000313" key="2">
    <source>
        <dbReference type="EnsemblPlants" id="Bra034994.1-P"/>
    </source>
</evidence>
<sequence>MSLKGIILGPSVLRSSELQLLRNMKHVWNKESALSPLFLSRLSLHKVSELGFSSSPAAAVSFLVVAGASVCFSPLFSFRSSCYFRRLSLCLRLWVERSRVLLGSDPAVPVIDLARAWWFRRGLRTVSASAVSQFSSVEGSLSEGFSLSLAVFLRDVVARESLRNPLWFFYGVAFGCAVGLLGADWSMWVCQSLASLFLFGLPVVSGRSAWSVSFGGSSSHLGFSSSGGVYWNGLLRLCRLVGSHLLDGWLRDGVWVRRLRTGFSWVIGLLGSLMVLSPEAVVPNQSRYSIRVLGVVVGVGAEAVGAVCFKV</sequence>
<dbReference type="Proteomes" id="UP000011750">
    <property type="component" value="Unassembled WGS sequence"/>
</dbReference>
<keyword evidence="1" id="KW-0472">Membrane</keyword>
<feature type="transmembrane region" description="Helical" evidence="1">
    <location>
        <begin position="167"/>
        <end position="188"/>
    </location>
</feature>
<protein>
    <submittedName>
        <fullName evidence="2">Uncharacterized protein</fullName>
    </submittedName>
</protein>
<dbReference type="Gramene" id="Bra034994.1">
    <property type="protein sequence ID" value="Bra034994.1-P"/>
    <property type="gene ID" value="Bra034994"/>
</dbReference>
<keyword evidence="1" id="KW-1133">Transmembrane helix</keyword>
<name>M4F1P8_BRACM</name>
<feature type="transmembrane region" description="Helical" evidence="1">
    <location>
        <begin position="57"/>
        <end position="78"/>
    </location>
</feature>
<evidence type="ECO:0000313" key="3">
    <source>
        <dbReference type="Proteomes" id="UP000011750"/>
    </source>
</evidence>
<dbReference type="HOGENOM" id="CLU_895326_0_0_1"/>
<reference evidence="3" key="1">
    <citation type="journal article" date="2011" name="Nat. Genet.">
        <title>The genome of the mesopolyploid crop species Brassica rapa.</title>
        <authorList>
            <consortium name="Brassica rapa Genome Sequencing Project Consortium"/>
            <person name="Wang X."/>
            <person name="Wang H."/>
            <person name="Wang J."/>
            <person name="Sun R."/>
            <person name="Wu J."/>
            <person name="Liu S."/>
            <person name="Bai Y."/>
            <person name="Mun J.H."/>
            <person name="Bancroft I."/>
            <person name="Cheng F."/>
            <person name="Huang S."/>
            <person name="Li X."/>
            <person name="Hua W."/>
            <person name="Wang J."/>
            <person name="Wang X."/>
            <person name="Freeling M."/>
            <person name="Pires J.C."/>
            <person name="Paterson A.H."/>
            <person name="Chalhoub B."/>
            <person name="Wang B."/>
            <person name="Hayward A."/>
            <person name="Sharpe A.G."/>
            <person name="Park B.S."/>
            <person name="Weisshaar B."/>
            <person name="Liu B."/>
            <person name="Li B."/>
            <person name="Liu B."/>
            <person name="Tong C."/>
            <person name="Song C."/>
            <person name="Duran C."/>
            <person name="Peng C."/>
            <person name="Geng C."/>
            <person name="Koh C."/>
            <person name="Lin C."/>
            <person name="Edwards D."/>
            <person name="Mu D."/>
            <person name="Shen D."/>
            <person name="Soumpourou E."/>
            <person name="Li F."/>
            <person name="Fraser F."/>
            <person name="Conant G."/>
            <person name="Lassalle G."/>
            <person name="King G.J."/>
            <person name="Bonnema G."/>
            <person name="Tang H."/>
            <person name="Wang H."/>
            <person name="Belcram H."/>
            <person name="Zhou H."/>
            <person name="Hirakawa H."/>
            <person name="Abe H."/>
            <person name="Guo H."/>
            <person name="Wang H."/>
            <person name="Jin H."/>
            <person name="Parkin I.A."/>
            <person name="Batley J."/>
            <person name="Kim J.S."/>
            <person name="Just J."/>
            <person name="Li J."/>
            <person name="Xu J."/>
            <person name="Deng J."/>
            <person name="Kim J.A."/>
            <person name="Li J."/>
            <person name="Yu J."/>
            <person name="Meng J."/>
            <person name="Wang J."/>
            <person name="Min J."/>
            <person name="Poulain J."/>
            <person name="Wang J."/>
            <person name="Hatakeyama K."/>
            <person name="Wu K."/>
            <person name="Wang L."/>
            <person name="Fang L."/>
            <person name="Trick M."/>
            <person name="Links M.G."/>
            <person name="Zhao M."/>
            <person name="Jin M."/>
            <person name="Ramchiary N."/>
            <person name="Drou N."/>
            <person name="Berkman P.J."/>
            <person name="Cai Q."/>
            <person name="Huang Q."/>
            <person name="Li R."/>
            <person name="Tabata S."/>
            <person name="Cheng S."/>
            <person name="Zhang S."/>
            <person name="Zhang S."/>
            <person name="Huang S."/>
            <person name="Sato S."/>
            <person name="Sun S."/>
            <person name="Kwon S.J."/>
            <person name="Choi S.R."/>
            <person name="Lee T.H."/>
            <person name="Fan W."/>
            <person name="Zhao X."/>
            <person name="Tan X."/>
            <person name="Xu X."/>
            <person name="Wang Y."/>
            <person name="Qiu Y."/>
            <person name="Yin Y."/>
            <person name="Li Y."/>
            <person name="Du Y."/>
            <person name="Liao Y."/>
            <person name="Lim Y."/>
            <person name="Narusaka Y."/>
            <person name="Wang Y."/>
            <person name="Wang Z."/>
            <person name="Li Z."/>
            <person name="Wang Z."/>
            <person name="Xiong Z."/>
            <person name="Zhang Z."/>
        </authorList>
    </citation>
    <scope>NUCLEOTIDE SEQUENCE [LARGE SCALE GENOMIC DNA]</scope>
    <source>
        <strain evidence="3">cv. Chiifu-401-42</strain>
    </source>
</reference>
<proteinExistence type="predicted"/>
<dbReference type="EnsemblPlants" id="Bra034994.1">
    <property type="protein sequence ID" value="Bra034994.1-P"/>
    <property type="gene ID" value="Bra034994"/>
</dbReference>
<accession>M4F1P8</accession>
<keyword evidence="1" id="KW-0812">Transmembrane</keyword>
<dbReference type="AlphaFoldDB" id="M4F1P8"/>
<dbReference type="InParanoid" id="M4F1P8"/>
<keyword evidence="3" id="KW-1185">Reference proteome</keyword>
<reference evidence="2" key="3">
    <citation type="submission" date="2023-03" db="UniProtKB">
        <authorList>
            <consortium name="EnsemblPlants"/>
        </authorList>
    </citation>
    <scope>IDENTIFICATION</scope>
    <source>
        <strain evidence="2">cv. Chiifu-401-42</strain>
    </source>
</reference>
<reference evidence="3" key="2">
    <citation type="journal article" date="2018" name="Hortic Res">
        <title>Improved Brassica rapa reference genome by single-molecule sequencing and chromosome conformation capture technologies.</title>
        <authorList>
            <person name="Zhang L."/>
            <person name="Cai X."/>
            <person name="Wu J."/>
            <person name="Liu M."/>
            <person name="Grob S."/>
            <person name="Cheng F."/>
            <person name="Liang J."/>
            <person name="Cai C."/>
            <person name="Liu Z."/>
            <person name="Liu B."/>
            <person name="Wang F."/>
            <person name="Li S."/>
            <person name="Liu F."/>
            <person name="Li X."/>
            <person name="Cheng L."/>
            <person name="Yang W."/>
            <person name="Li M.H."/>
            <person name="Grossniklaus U."/>
            <person name="Zheng H."/>
            <person name="Wang X."/>
        </authorList>
    </citation>
    <scope>NUCLEOTIDE SEQUENCE [LARGE SCALE GENOMIC DNA]</scope>
    <source>
        <strain evidence="3">cv. Chiifu-401-42</strain>
    </source>
</reference>
<organism evidence="2 3">
    <name type="scientific">Brassica campestris</name>
    <name type="common">Field mustard</name>
    <dbReference type="NCBI Taxonomy" id="3711"/>
    <lineage>
        <taxon>Eukaryota</taxon>
        <taxon>Viridiplantae</taxon>
        <taxon>Streptophyta</taxon>
        <taxon>Embryophyta</taxon>
        <taxon>Tracheophyta</taxon>
        <taxon>Spermatophyta</taxon>
        <taxon>Magnoliopsida</taxon>
        <taxon>eudicotyledons</taxon>
        <taxon>Gunneridae</taxon>
        <taxon>Pentapetalae</taxon>
        <taxon>rosids</taxon>
        <taxon>malvids</taxon>
        <taxon>Brassicales</taxon>
        <taxon>Brassicaceae</taxon>
        <taxon>Brassiceae</taxon>
        <taxon>Brassica</taxon>
    </lineage>
</organism>